<keyword evidence="2" id="KW-0812">Transmembrane</keyword>
<protein>
    <recommendedName>
        <fullName evidence="3">Zinc-ribbon domain-containing protein</fullName>
    </recommendedName>
</protein>
<feature type="region of interest" description="Disordered" evidence="1">
    <location>
        <begin position="168"/>
        <end position="261"/>
    </location>
</feature>
<feature type="compositionally biased region" description="Pro residues" evidence="1">
    <location>
        <begin position="248"/>
        <end position="260"/>
    </location>
</feature>
<accession>A0AA91DKX6</accession>
<feature type="domain" description="Zinc-ribbon" evidence="3">
    <location>
        <begin position="5"/>
        <end position="26"/>
    </location>
</feature>
<proteinExistence type="predicted"/>
<dbReference type="Pfam" id="PF13240">
    <property type="entry name" value="Zn_Ribbon_1"/>
    <property type="match status" value="1"/>
</dbReference>
<feature type="compositionally biased region" description="Low complexity" evidence="1">
    <location>
        <begin position="205"/>
        <end position="221"/>
    </location>
</feature>
<comment type="caution">
    <text evidence="4">The sequence shown here is derived from an EMBL/GenBank/DDBJ whole genome shotgun (WGS) entry which is preliminary data.</text>
</comment>
<keyword evidence="2" id="KW-1133">Transmembrane helix</keyword>
<evidence type="ECO:0000256" key="2">
    <source>
        <dbReference type="SAM" id="Phobius"/>
    </source>
</evidence>
<gene>
    <name evidence="4" type="ORF">A3K87_23860</name>
</gene>
<evidence type="ECO:0000313" key="5">
    <source>
        <dbReference type="Proteomes" id="UP000077852"/>
    </source>
</evidence>
<reference evidence="4 5" key="1">
    <citation type="submission" date="2016-03" db="EMBL/GenBank/DDBJ databases">
        <title>Genome sequence of Variovorax paradoxus KB5.</title>
        <authorList>
            <person name="Jeong H."/>
            <person name="Hong C.E."/>
            <person name="Jo S.H."/>
            <person name="Park J.M."/>
        </authorList>
    </citation>
    <scope>NUCLEOTIDE SEQUENCE [LARGE SCALE GENOMIC DNA]</scope>
    <source>
        <strain evidence="4 5">KB5</strain>
    </source>
</reference>
<evidence type="ECO:0000259" key="3">
    <source>
        <dbReference type="Pfam" id="PF13240"/>
    </source>
</evidence>
<feature type="compositionally biased region" description="Low complexity" evidence="1">
    <location>
        <begin position="171"/>
        <end position="180"/>
    </location>
</feature>
<evidence type="ECO:0000256" key="1">
    <source>
        <dbReference type="SAM" id="MobiDB-lite"/>
    </source>
</evidence>
<feature type="compositionally biased region" description="Low complexity" evidence="1">
    <location>
        <begin position="232"/>
        <end position="247"/>
    </location>
</feature>
<feature type="compositionally biased region" description="Pro residues" evidence="1">
    <location>
        <begin position="181"/>
        <end position="204"/>
    </location>
</feature>
<evidence type="ECO:0000313" key="4">
    <source>
        <dbReference type="EMBL" id="OAK60564.1"/>
    </source>
</evidence>
<feature type="region of interest" description="Disordered" evidence="1">
    <location>
        <begin position="27"/>
        <end position="125"/>
    </location>
</feature>
<organism evidence="4 5">
    <name type="scientific">Variovorax paradoxus</name>
    <dbReference type="NCBI Taxonomy" id="34073"/>
    <lineage>
        <taxon>Bacteria</taxon>
        <taxon>Pseudomonadati</taxon>
        <taxon>Pseudomonadota</taxon>
        <taxon>Betaproteobacteria</taxon>
        <taxon>Burkholderiales</taxon>
        <taxon>Comamonadaceae</taxon>
        <taxon>Variovorax</taxon>
    </lineage>
</organism>
<name>A0AA91DKX6_VARPD</name>
<dbReference type="Proteomes" id="UP000077852">
    <property type="component" value="Unassembled WGS sequence"/>
</dbReference>
<sequence length="312" mass="32497">MALICPVCSTENRDGANFCRSCGATLSGKAARIPPPPSPEREWATTAPAQLRAPTIPAPLSDPREAEPGRSFFGRSPTPPPSDDQETVVMVYDDPPPPPSAPSSGFEAARPEKAERKRARVKVRRPVERPPRKRVILLWLGLLAVAVLMMVAGWYGYGTGKAPAAVTDTGPAASAPSVEPATPPAEPAPPTAQAPAAPQPPAAEAPPVAEAAPPAASTRSAARPRKQATVSAPAPGAAETPAPAVASAPPPPAPAPPAPEPLAECGDRNFIARAQCMAAQCLKAEYKAHSQCEAVRRQQRIDEEKRNPTLIN</sequence>
<dbReference type="AlphaFoldDB" id="A0AA91DKX6"/>
<keyword evidence="2" id="KW-0472">Membrane</keyword>
<dbReference type="EMBL" id="LVHG01000061">
    <property type="protein sequence ID" value="OAK60564.1"/>
    <property type="molecule type" value="Genomic_DNA"/>
</dbReference>
<dbReference type="InterPro" id="IPR026870">
    <property type="entry name" value="Zinc_ribbon_dom"/>
</dbReference>
<feature type="transmembrane region" description="Helical" evidence="2">
    <location>
        <begin position="135"/>
        <end position="157"/>
    </location>
</feature>